<dbReference type="GO" id="GO:0009570">
    <property type="term" value="C:chloroplast stroma"/>
    <property type="evidence" value="ECO:0007669"/>
    <property type="project" value="UniProtKB-SubCell"/>
</dbReference>
<feature type="domain" description="PIFI-like Ig-like" evidence="2">
    <location>
        <begin position="123"/>
        <end position="252"/>
    </location>
</feature>
<evidence type="ECO:0000313" key="3">
    <source>
        <dbReference type="EMBL" id="GBG59352.1"/>
    </source>
</evidence>
<name>A0A388JNS0_CHABU</name>
<dbReference type="GO" id="GO:0009579">
    <property type="term" value="C:thylakoid"/>
    <property type="evidence" value="ECO:0007669"/>
    <property type="project" value="TreeGrafter"/>
</dbReference>
<proteinExistence type="predicted"/>
<accession>A0A388JNS0</accession>
<dbReference type="InterPro" id="IPR044960">
    <property type="entry name" value="RCA-like"/>
</dbReference>
<keyword evidence="4" id="KW-1185">Reference proteome</keyword>
<reference evidence="3 4" key="1">
    <citation type="journal article" date="2018" name="Cell">
        <title>The Chara Genome: Secondary Complexity and Implications for Plant Terrestrialization.</title>
        <authorList>
            <person name="Nishiyama T."/>
            <person name="Sakayama H."/>
            <person name="Vries J.D."/>
            <person name="Buschmann H."/>
            <person name="Saint-Marcoux D."/>
            <person name="Ullrich K.K."/>
            <person name="Haas F.B."/>
            <person name="Vanderstraeten L."/>
            <person name="Becker D."/>
            <person name="Lang D."/>
            <person name="Vosolsobe S."/>
            <person name="Rombauts S."/>
            <person name="Wilhelmsson P.K.I."/>
            <person name="Janitza P."/>
            <person name="Kern R."/>
            <person name="Heyl A."/>
            <person name="Rumpler F."/>
            <person name="Villalobos L.I.A.C."/>
            <person name="Clay J.M."/>
            <person name="Skokan R."/>
            <person name="Toyoda A."/>
            <person name="Suzuki Y."/>
            <person name="Kagoshima H."/>
            <person name="Schijlen E."/>
            <person name="Tajeshwar N."/>
            <person name="Catarino B."/>
            <person name="Hetherington A.J."/>
            <person name="Saltykova A."/>
            <person name="Bonnot C."/>
            <person name="Breuninger H."/>
            <person name="Symeonidi A."/>
            <person name="Radhakrishnan G.V."/>
            <person name="Van Nieuwerburgh F."/>
            <person name="Deforce D."/>
            <person name="Chang C."/>
            <person name="Karol K.G."/>
            <person name="Hedrich R."/>
            <person name="Ulvskov P."/>
            <person name="Glockner G."/>
            <person name="Delwiche C.F."/>
            <person name="Petrasek J."/>
            <person name="Van de Peer Y."/>
            <person name="Friml J."/>
            <person name="Beilby M."/>
            <person name="Dolan L."/>
            <person name="Kohara Y."/>
            <person name="Sugano S."/>
            <person name="Fujiyama A."/>
            <person name="Delaux P.-M."/>
            <person name="Quint M."/>
            <person name="TheiBen G."/>
            <person name="Hagemann M."/>
            <person name="Harholt J."/>
            <person name="Dunand C."/>
            <person name="Zachgo S."/>
            <person name="Langdale J."/>
            <person name="Maumus F."/>
            <person name="Straeten D.V.D."/>
            <person name="Gould S.B."/>
            <person name="Rensing S.A."/>
        </authorList>
    </citation>
    <scope>NUCLEOTIDE SEQUENCE [LARGE SCALE GENOMIC DNA]</scope>
    <source>
        <strain evidence="3 4">S276</strain>
    </source>
</reference>
<organism evidence="3 4">
    <name type="scientific">Chara braunii</name>
    <name type="common">Braun's stonewort</name>
    <dbReference type="NCBI Taxonomy" id="69332"/>
    <lineage>
        <taxon>Eukaryota</taxon>
        <taxon>Viridiplantae</taxon>
        <taxon>Streptophyta</taxon>
        <taxon>Charophyceae</taxon>
        <taxon>Charales</taxon>
        <taxon>Characeae</taxon>
        <taxon>Chara</taxon>
    </lineage>
</organism>
<dbReference type="PANTHER" id="PTHR32429">
    <property type="match status" value="1"/>
</dbReference>
<comment type="caution">
    <text evidence="3">The sequence shown here is derived from an EMBL/GenBank/DDBJ whole genome shotgun (WGS) entry which is preliminary data.</text>
</comment>
<dbReference type="EMBL" id="BFEA01000004">
    <property type="protein sequence ID" value="GBG59352.1"/>
    <property type="molecule type" value="Genomic_DNA"/>
</dbReference>
<evidence type="ECO:0000256" key="1">
    <source>
        <dbReference type="ARBA" id="ARBA00004470"/>
    </source>
</evidence>
<dbReference type="GO" id="GO:0010478">
    <property type="term" value="P:chlororespiration"/>
    <property type="evidence" value="ECO:0007669"/>
    <property type="project" value="TreeGrafter"/>
</dbReference>
<dbReference type="Pfam" id="PF25419">
    <property type="entry name" value="Ig_PIFI"/>
    <property type="match status" value="1"/>
</dbReference>
<protein>
    <recommendedName>
        <fullName evidence="2">PIFI-like Ig-like domain-containing protein</fullName>
    </recommendedName>
</protein>
<dbReference type="Gramene" id="GBG59352">
    <property type="protein sequence ID" value="GBG59352"/>
    <property type="gene ID" value="CBR_g38381"/>
</dbReference>
<dbReference type="InterPro" id="IPR057612">
    <property type="entry name" value="Ig_PIFI"/>
</dbReference>
<dbReference type="OrthoDB" id="1900123at2759"/>
<comment type="subcellular location">
    <subcellularLocation>
        <location evidence="1">Plastid</location>
        <location evidence="1">Chloroplast stroma</location>
    </subcellularLocation>
</comment>
<dbReference type="STRING" id="69332.A0A388JNS0"/>
<evidence type="ECO:0000313" key="4">
    <source>
        <dbReference type="Proteomes" id="UP000265515"/>
    </source>
</evidence>
<dbReference type="OMA" id="ITRCAIA"/>
<dbReference type="AlphaFoldDB" id="A0A388JNS0"/>
<sequence>MAFPIATTSSTSATTLESISQTMGGPALGCHSRRATRTCGESLRTEAVMWGSSSNGTASDVLGAKLSSGRDSSCHVATGRRHLRRMVAVTAMATSTASPSWREQTAQVPQTGGGTTYTLPTWSKFEMGLFPVYWECATGEAPASGESLTVYFNPSASQLTVSESFGIGFNGGFNSPIMCGGQPRTMTRKDRGPDCEPLYSIKINVPRHALSLEFSFTDGKEWDGPYKIQMVVPQQWRNKPAAFFNAGLAEEMSHDDACEQAIFPDSSYVADRCLMPGGLYHEQGAKCELDLVMGCTDPASPFYDPLATVDDGCPLDVDQDGSGI</sequence>
<dbReference type="PANTHER" id="PTHR32429:SF9">
    <property type="entry name" value="PROTEIN POST-ILLUMINATION CHLOROPHYLL FLUORESCENCE INCREASE, CHLOROPLASTIC"/>
    <property type="match status" value="1"/>
</dbReference>
<evidence type="ECO:0000259" key="2">
    <source>
        <dbReference type="Pfam" id="PF25419"/>
    </source>
</evidence>
<dbReference type="Proteomes" id="UP000265515">
    <property type="component" value="Unassembled WGS sequence"/>
</dbReference>
<gene>
    <name evidence="3" type="ORF">CBR_g38381</name>
</gene>